<dbReference type="InterPro" id="IPR046336">
    <property type="entry name" value="Lon_prtase_N_sf"/>
</dbReference>
<accession>A0A7S0G6V7</accession>
<organism evidence="1">
    <name type="scientific">Rhodosorus marinus</name>
    <dbReference type="NCBI Taxonomy" id="101924"/>
    <lineage>
        <taxon>Eukaryota</taxon>
        <taxon>Rhodophyta</taxon>
        <taxon>Stylonematophyceae</taxon>
        <taxon>Stylonematales</taxon>
        <taxon>Stylonemataceae</taxon>
        <taxon>Rhodosorus</taxon>
    </lineage>
</organism>
<proteinExistence type="predicted"/>
<name>A0A7S0G6V7_9RHOD</name>
<reference evidence="1" key="1">
    <citation type="submission" date="2021-01" db="EMBL/GenBank/DDBJ databases">
        <authorList>
            <person name="Corre E."/>
            <person name="Pelletier E."/>
            <person name="Niang G."/>
            <person name="Scheremetjew M."/>
            <person name="Finn R."/>
            <person name="Kale V."/>
            <person name="Holt S."/>
            <person name="Cochrane G."/>
            <person name="Meng A."/>
            <person name="Brown T."/>
            <person name="Cohen L."/>
        </authorList>
    </citation>
    <scope>NUCLEOTIDE SEQUENCE</scope>
    <source>
        <strain evidence="1">UTEX LB 2760</strain>
    </source>
</reference>
<dbReference type="EMBL" id="HBEK01021654">
    <property type="protein sequence ID" value="CAD8401865.1"/>
    <property type="molecule type" value="Transcribed_RNA"/>
</dbReference>
<protein>
    <recommendedName>
        <fullName evidence="2">RING-type domain-containing protein</fullName>
    </recommendedName>
</protein>
<dbReference type="SUPFAM" id="SSF88697">
    <property type="entry name" value="PUA domain-like"/>
    <property type="match status" value="1"/>
</dbReference>
<evidence type="ECO:0000313" key="1">
    <source>
        <dbReference type="EMBL" id="CAD8401865.1"/>
    </source>
</evidence>
<dbReference type="PANTHER" id="PTHR23327">
    <property type="entry name" value="RING FINGER PROTEIN 127"/>
    <property type="match status" value="1"/>
</dbReference>
<dbReference type="InterPro" id="IPR013083">
    <property type="entry name" value="Znf_RING/FYVE/PHD"/>
</dbReference>
<gene>
    <name evidence="1" type="ORF">RMAR0315_LOCUS11869</name>
</gene>
<evidence type="ECO:0008006" key="2">
    <source>
        <dbReference type="Google" id="ProtNLM"/>
    </source>
</evidence>
<dbReference type="GO" id="GO:0061630">
    <property type="term" value="F:ubiquitin protein ligase activity"/>
    <property type="evidence" value="ECO:0007669"/>
    <property type="project" value="TreeGrafter"/>
</dbReference>
<dbReference type="Gene3D" id="2.30.130.40">
    <property type="entry name" value="LON domain-like"/>
    <property type="match status" value="1"/>
</dbReference>
<dbReference type="PANTHER" id="PTHR23327:SF42">
    <property type="entry name" value="LON PEPTIDASE N-TERMINAL DOMAIN AND RING FINGER PROTEIN C14F5.10C"/>
    <property type="match status" value="1"/>
</dbReference>
<dbReference type="AlphaFoldDB" id="A0A7S0G6V7"/>
<dbReference type="Gene3D" id="3.30.40.10">
    <property type="entry name" value="Zinc/RING finger domain, C3HC4 (zinc finger)"/>
    <property type="match status" value="2"/>
</dbReference>
<sequence length="394" mass="44600">MNWMINTVRSWLKGSFNGGDGHVGGSSGLVEGVKEDKEKRRMDKLKEELSLLLYAKDEEEYAKLFDCVVCCGLLIEPVTTCKGYTACRECYDEVRSEKGWGFLFSRVDWKHAKYVDVVVRELVRNYYGKELEVLKSLAEGAAVDPEKEPVTKRSVLAEIWMYKAKRELANEDSAQALHDILMSVALVGSLNKRTAKVLSQLKDGTDGHPLFSDGILSGIRSEVDDIPQDQPLSSLGNLDIFECFCCSELFFEPCTYPTGHTVCRECITRALEVTNPTSGCAAAPVCPLTREPLDDFAAWVHANPKNLKTNRVLEKVLREQAPREYEEWQANAKKEMDEFMSEDGFVPIFVCMIAWPGLRCNLHIFEPRYRLMMRRCLESGFRMFGKTLGPSKLT</sequence>
<dbReference type="InterPro" id="IPR015947">
    <property type="entry name" value="PUA-like_sf"/>
</dbReference>
<dbReference type="SUPFAM" id="SSF57850">
    <property type="entry name" value="RING/U-box"/>
    <property type="match status" value="2"/>
</dbReference>